<feature type="coiled-coil region" evidence="1">
    <location>
        <begin position="410"/>
        <end position="493"/>
    </location>
</feature>
<evidence type="ECO:0000313" key="4">
    <source>
        <dbReference type="EMBL" id="QDT61612.1"/>
    </source>
</evidence>
<proteinExistence type="predicted"/>
<dbReference type="OrthoDB" id="234877at2"/>
<feature type="region of interest" description="Disordered" evidence="2">
    <location>
        <begin position="134"/>
        <end position="157"/>
    </location>
</feature>
<dbReference type="Proteomes" id="UP000315003">
    <property type="component" value="Chromosome"/>
</dbReference>
<feature type="transmembrane region" description="Helical" evidence="3">
    <location>
        <begin position="33"/>
        <end position="53"/>
    </location>
</feature>
<reference evidence="4 5" key="1">
    <citation type="submission" date="2019-02" db="EMBL/GenBank/DDBJ databases">
        <title>Deep-cultivation of Planctomycetes and their phenomic and genomic characterization uncovers novel biology.</title>
        <authorList>
            <person name="Wiegand S."/>
            <person name="Jogler M."/>
            <person name="Boedeker C."/>
            <person name="Pinto D."/>
            <person name="Vollmers J."/>
            <person name="Rivas-Marin E."/>
            <person name="Kohn T."/>
            <person name="Peeters S.H."/>
            <person name="Heuer A."/>
            <person name="Rast P."/>
            <person name="Oberbeckmann S."/>
            <person name="Bunk B."/>
            <person name="Jeske O."/>
            <person name="Meyerdierks A."/>
            <person name="Storesund J.E."/>
            <person name="Kallscheuer N."/>
            <person name="Luecker S."/>
            <person name="Lage O.M."/>
            <person name="Pohl T."/>
            <person name="Merkel B.J."/>
            <person name="Hornburger P."/>
            <person name="Mueller R.-W."/>
            <person name="Bruemmer F."/>
            <person name="Labrenz M."/>
            <person name="Spormann A.M."/>
            <person name="Op den Camp H."/>
            <person name="Overmann J."/>
            <person name="Amann R."/>
            <person name="Jetten M.S.M."/>
            <person name="Mascher T."/>
            <person name="Medema M.H."/>
            <person name="Devos D.P."/>
            <person name="Kaster A.-K."/>
            <person name="Ovreas L."/>
            <person name="Rohde M."/>
            <person name="Galperin M.Y."/>
            <person name="Jogler C."/>
        </authorList>
    </citation>
    <scope>NUCLEOTIDE SEQUENCE [LARGE SCALE GENOMIC DNA]</scope>
    <source>
        <strain evidence="4 5">SV_7m_r</strain>
    </source>
</reference>
<name>A0A517SZV5_9BACT</name>
<accession>A0A517SZV5</accession>
<keyword evidence="3" id="KW-0812">Transmembrane</keyword>
<protein>
    <submittedName>
        <fullName evidence="4">Uncharacterized protein</fullName>
    </submittedName>
</protein>
<dbReference type="AlphaFoldDB" id="A0A517SZV5"/>
<evidence type="ECO:0000256" key="1">
    <source>
        <dbReference type="SAM" id="Coils"/>
    </source>
</evidence>
<dbReference type="EMBL" id="CP036272">
    <property type="protein sequence ID" value="QDT61612.1"/>
    <property type="molecule type" value="Genomic_DNA"/>
</dbReference>
<organism evidence="4 5">
    <name type="scientific">Stieleria bergensis</name>
    <dbReference type="NCBI Taxonomy" id="2528025"/>
    <lineage>
        <taxon>Bacteria</taxon>
        <taxon>Pseudomonadati</taxon>
        <taxon>Planctomycetota</taxon>
        <taxon>Planctomycetia</taxon>
        <taxon>Pirellulales</taxon>
        <taxon>Pirellulaceae</taxon>
        <taxon>Stieleria</taxon>
    </lineage>
</organism>
<evidence type="ECO:0000256" key="2">
    <source>
        <dbReference type="SAM" id="MobiDB-lite"/>
    </source>
</evidence>
<keyword evidence="3" id="KW-0472">Membrane</keyword>
<gene>
    <name evidence="4" type="ORF">SV7mr_41490</name>
</gene>
<dbReference type="RefSeq" id="WP_145275795.1">
    <property type="nucleotide sequence ID" value="NZ_CP036272.1"/>
</dbReference>
<evidence type="ECO:0000313" key="5">
    <source>
        <dbReference type="Proteomes" id="UP000315003"/>
    </source>
</evidence>
<keyword evidence="5" id="KW-1185">Reference proteome</keyword>
<keyword evidence="3" id="KW-1133">Transmembrane helix</keyword>
<evidence type="ECO:0000256" key="3">
    <source>
        <dbReference type="SAM" id="Phobius"/>
    </source>
</evidence>
<keyword evidence="1" id="KW-0175">Coiled coil</keyword>
<sequence length="513" mass="57248">MKFALLGFLVVLCITFIVMLVKSAKQIRWYYHVVMVLNLGLVIGLLFPTAVALKSRMAWHDLKETLEARAADLEAEHDLILKGDESDPSIGIGLRQLRHEYSLLNAEVGFHVAGMTGAQQQAGTFTLKKSAPQPVVDPSLGMPATPDPAASAPKPTKPMFPTDSVVYAFLEEPLEQGQTALPRYYVGEFKVSQSTPDTVTIQAQGQLEQIQRQMLANSGNRTWTVYEMLPLDGHQPFLLEGSDKILPEDNIFGSVDKNLVAQLFSNRNVIGNMLSATPLVEGKPSERELYLANMDASTVAYLNDGQKIEQQTNLPPEANRWSRVQFQANYEDVVDSQDAADPADVSAFDILGKAKDIRLHVGDGEGKVVAKKGDFAVVDFDTQKEWENNQVAVVVGTFFVRSLVDFRFEIRRLRIRVREVADRIKVVQEEHTLLESAQATLIKLLAQRQEIILKLEDDIAQVEVENTALDDYLAKQSEALRKLQEKASLLYRENISMMEELEAYASGQKVDET</sequence>